<dbReference type="Gene3D" id="4.10.60.10">
    <property type="entry name" value="Zinc finger, CCHC-type"/>
    <property type="match status" value="1"/>
</dbReference>
<protein>
    <submittedName>
        <fullName evidence="4">Peptidase (DUF1758) domain-containing protein</fullName>
    </submittedName>
</protein>
<dbReference type="EMBL" id="JAKKPZ010000002">
    <property type="protein sequence ID" value="KAI1725894.1"/>
    <property type="molecule type" value="Genomic_DNA"/>
</dbReference>
<dbReference type="PROSITE" id="PS50158">
    <property type="entry name" value="ZF_CCHC"/>
    <property type="match status" value="1"/>
</dbReference>
<accession>A0AAD4NEH9</accession>
<feature type="region of interest" description="Disordered" evidence="2">
    <location>
        <begin position="325"/>
        <end position="345"/>
    </location>
</feature>
<keyword evidence="1" id="KW-0862">Zinc</keyword>
<proteinExistence type="predicted"/>
<dbReference type="GO" id="GO:0003676">
    <property type="term" value="F:nucleic acid binding"/>
    <property type="evidence" value="ECO:0007669"/>
    <property type="project" value="InterPro"/>
</dbReference>
<dbReference type="Proteomes" id="UP001201812">
    <property type="component" value="Unassembled WGS sequence"/>
</dbReference>
<evidence type="ECO:0000313" key="4">
    <source>
        <dbReference type="EMBL" id="KAI1725894.1"/>
    </source>
</evidence>
<dbReference type="InterPro" id="IPR008737">
    <property type="entry name" value="DUF1758"/>
</dbReference>
<dbReference type="SMART" id="SM00343">
    <property type="entry name" value="ZnF_C2HC"/>
    <property type="match status" value="3"/>
</dbReference>
<keyword evidence="1" id="KW-0863">Zinc-finger</keyword>
<keyword evidence="1" id="KW-0479">Metal-binding</keyword>
<evidence type="ECO:0000259" key="3">
    <source>
        <dbReference type="PROSITE" id="PS50158"/>
    </source>
</evidence>
<evidence type="ECO:0000256" key="1">
    <source>
        <dbReference type="PROSITE-ProRule" id="PRU00047"/>
    </source>
</evidence>
<reference evidence="4" key="1">
    <citation type="submission" date="2022-01" db="EMBL/GenBank/DDBJ databases">
        <title>Genome Sequence Resource for Two Populations of Ditylenchus destructor, the Migratory Endoparasitic Phytonematode.</title>
        <authorList>
            <person name="Zhang H."/>
            <person name="Lin R."/>
            <person name="Xie B."/>
        </authorList>
    </citation>
    <scope>NUCLEOTIDE SEQUENCE</scope>
    <source>
        <strain evidence="4">BazhouSP</strain>
    </source>
</reference>
<gene>
    <name evidence="4" type="ORF">DdX_02580</name>
</gene>
<feature type="domain" description="CCHC-type" evidence="3">
    <location>
        <begin position="416"/>
        <end position="432"/>
    </location>
</feature>
<dbReference type="InterPro" id="IPR005312">
    <property type="entry name" value="DUF1759"/>
</dbReference>
<dbReference type="Pfam" id="PF05585">
    <property type="entry name" value="DUF1758"/>
    <property type="match status" value="1"/>
</dbReference>
<dbReference type="InterPro" id="IPR001878">
    <property type="entry name" value="Znf_CCHC"/>
</dbReference>
<name>A0AAD4NEH9_9BILA</name>
<dbReference type="PANTHER" id="PTHR47331">
    <property type="entry name" value="PHD-TYPE DOMAIN-CONTAINING PROTEIN"/>
    <property type="match status" value="1"/>
</dbReference>
<dbReference type="AlphaFoldDB" id="A0AAD4NEH9"/>
<feature type="compositionally biased region" description="Polar residues" evidence="2">
    <location>
        <begin position="333"/>
        <end position="345"/>
    </location>
</feature>
<keyword evidence="5" id="KW-1185">Reference proteome</keyword>
<dbReference type="GO" id="GO:0008270">
    <property type="term" value="F:zinc ion binding"/>
    <property type="evidence" value="ECO:0007669"/>
    <property type="project" value="UniProtKB-KW"/>
</dbReference>
<evidence type="ECO:0000313" key="5">
    <source>
        <dbReference type="Proteomes" id="UP001201812"/>
    </source>
</evidence>
<sequence>MSSPYSAAITEHVEKATEWLTDKMSTDIPSGMTDISSLQALRRTVIKKVNRTAFLSEQIEESQRGWQIVQNVMSISERSGDVRTQQTFIEDTQYPKVLAQLKSYLHDLKEFRGELDILLTPALPKPVIPTRRAPTRLPQTLLPIFDGNIEEWPGFWLRFKSKIHDVDSYELSDVEKLDILMNECLKGKAQRSVSHLAEDGANYQAVISKLESDFGNTLAIKESLFHSLQRLSPTTGKREDLRRFIDELEHICTRLDRAGESVESLSIQTTILTKLPRFIQDCLLKSRRNLPTGTAWTTVRMRQFLKDILSDQDELSRVVEMSRTLTVDESHENSQTAKPSRHYSQISEPASFQPTMSFMATNRCISPKQATSHSSNFSRSSRPNLPCLLCNSSDHYGDQCRADMDTRRHKLREDGRCFRCMQTGHTGNFCPNQVQCKYCQKMNHHSYLCFKNPTVDTTQNQKQKSVKSGFPNANDIPLGQYNSFAKNQAHSPHMTQFQHSQSAQKSKHVHFVDENQANDTFPNANYSLIGTGLTASPVPEKRLAVLKCSKFPVYTLHNPQSKSTATLFLDDGSTNSYITRKFAQKIGAMLGRHHSLNIRAMVNTFPVSVQETKVCLDLRSHGQCEFQMLAVDKITEAIPYIIPPSNPDEVNELGYVYQHSEPDILIGNDYYYDINPIPIRQLPNGYVLLDSEIGILIGGKGIPSNHLSMTSQLCVPTFDPLAFNISCNSAESTRQLVPYSAPPLRVLAQSKLANSIPPGFGKVAQDVSATSSVGTIPSTSTEKFNGSDLFLKMDSLIKSNPDKDFSPSFETNIPISSHRYENMTKHGDNSTKGDGTDSLEENLYIAKCHKEQLLPSLEQSSLPKHENFHPIRPPSHSGISTYFPQIHNLSNFHINSKFPKRDFRSNVFPNTSDPPNNVSPGCISSNFYHDEMVSDHKMGTSLHSTPAYSNFRPPRKPPCAKILAQNEISSFCQINSFP</sequence>
<dbReference type="PANTHER" id="PTHR47331:SF5">
    <property type="entry name" value="RIBONUCLEASE H"/>
    <property type="match status" value="1"/>
</dbReference>
<comment type="caution">
    <text evidence="4">The sequence shown here is derived from an EMBL/GenBank/DDBJ whole genome shotgun (WGS) entry which is preliminary data.</text>
</comment>
<dbReference type="Pfam" id="PF03564">
    <property type="entry name" value="DUF1759"/>
    <property type="match status" value="1"/>
</dbReference>
<organism evidence="4 5">
    <name type="scientific">Ditylenchus destructor</name>
    <dbReference type="NCBI Taxonomy" id="166010"/>
    <lineage>
        <taxon>Eukaryota</taxon>
        <taxon>Metazoa</taxon>
        <taxon>Ecdysozoa</taxon>
        <taxon>Nematoda</taxon>
        <taxon>Chromadorea</taxon>
        <taxon>Rhabditida</taxon>
        <taxon>Tylenchina</taxon>
        <taxon>Tylenchomorpha</taxon>
        <taxon>Sphaerularioidea</taxon>
        <taxon>Anguinidae</taxon>
        <taxon>Anguininae</taxon>
        <taxon>Ditylenchus</taxon>
    </lineage>
</organism>
<evidence type="ECO:0000256" key="2">
    <source>
        <dbReference type="SAM" id="MobiDB-lite"/>
    </source>
</evidence>